<organism evidence="7 8">
    <name type="scientific">Sphingomonas canadensis</name>
    <dbReference type="NCBI Taxonomy" id="1219257"/>
    <lineage>
        <taxon>Bacteria</taxon>
        <taxon>Pseudomonadati</taxon>
        <taxon>Pseudomonadota</taxon>
        <taxon>Alphaproteobacteria</taxon>
        <taxon>Sphingomonadales</taxon>
        <taxon>Sphingomonadaceae</taxon>
        <taxon>Sphingomonas</taxon>
    </lineage>
</organism>
<evidence type="ECO:0000256" key="1">
    <source>
        <dbReference type="ARBA" id="ARBA00005525"/>
    </source>
</evidence>
<dbReference type="PANTHER" id="PTHR11645">
    <property type="entry name" value="PYRROLINE-5-CARBOXYLATE REDUCTASE"/>
    <property type="match status" value="1"/>
</dbReference>
<evidence type="ECO:0000256" key="2">
    <source>
        <dbReference type="ARBA" id="ARBA00022857"/>
    </source>
</evidence>
<comment type="function">
    <text evidence="4">Catalyzes the reduction of 1-pyrroline-5-carboxylate (PCA) to L-proline.</text>
</comment>
<comment type="caution">
    <text evidence="7">The sequence shown here is derived from an EMBL/GenBank/DDBJ whole genome shotgun (WGS) entry which is preliminary data.</text>
</comment>
<dbReference type="PIRSF" id="PIRSF000193">
    <property type="entry name" value="Pyrrol-5-carb_rd"/>
    <property type="match status" value="1"/>
</dbReference>
<dbReference type="InterPro" id="IPR008927">
    <property type="entry name" value="6-PGluconate_DH-like_C_sf"/>
</dbReference>
<dbReference type="SUPFAM" id="SSF51735">
    <property type="entry name" value="NAD(P)-binding Rossmann-fold domains"/>
    <property type="match status" value="1"/>
</dbReference>
<comment type="subcellular location">
    <subcellularLocation>
        <location evidence="4">Cytoplasm</location>
    </subcellularLocation>
</comment>
<keyword evidence="2 4" id="KW-0521">NADP</keyword>
<dbReference type="InterPro" id="IPR053790">
    <property type="entry name" value="P5CR-like_CS"/>
</dbReference>
<dbReference type="Proteomes" id="UP001596977">
    <property type="component" value="Unassembled WGS sequence"/>
</dbReference>
<dbReference type="RefSeq" id="WP_264944912.1">
    <property type="nucleotide sequence ID" value="NZ_JAPDRA010000006.1"/>
</dbReference>
<evidence type="ECO:0000256" key="3">
    <source>
        <dbReference type="ARBA" id="ARBA00023002"/>
    </source>
</evidence>
<keyword evidence="3 4" id="KW-0560">Oxidoreductase</keyword>
<sequence>MSISAPGSIWLVGCGNMGAAMLRRWIAAGIDPASVTAIDPYTAAVPDGVTLLRQAPADGAPDVLVLAIKPQQLGAMPPLGGPGTLLISILAGVEEATLAARFPVRAVVRAMPNLPVSIGKGVVALHGAQADAAARATADLLMAPLGRVEWLADEGLFHIVTALSGSGPGFVYRFIDALAQAGTALGLPEDQALRFAIATVEGAAALADGAGAGPAELADRVASPGGTTRAGLDVLDRDAGLMRLVRETLDAAARRSAELAEAARNA</sequence>
<dbReference type="HAMAP" id="MF_01925">
    <property type="entry name" value="P5C_reductase"/>
    <property type="match status" value="1"/>
</dbReference>
<dbReference type="InterPro" id="IPR028939">
    <property type="entry name" value="P5C_Rdtase_cat_N"/>
</dbReference>
<evidence type="ECO:0000313" key="8">
    <source>
        <dbReference type="Proteomes" id="UP001596977"/>
    </source>
</evidence>
<feature type="domain" description="Pyrroline-5-carboxylate reductase dimerisation" evidence="6">
    <location>
        <begin position="154"/>
        <end position="259"/>
    </location>
</feature>
<keyword evidence="4" id="KW-0963">Cytoplasm</keyword>
<evidence type="ECO:0000259" key="6">
    <source>
        <dbReference type="Pfam" id="PF14748"/>
    </source>
</evidence>
<comment type="similarity">
    <text evidence="1 4">Belongs to the pyrroline-5-carboxylate reductase family.</text>
</comment>
<dbReference type="EMBL" id="JBHTJG010000006">
    <property type="protein sequence ID" value="MFD0947322.1"/>
    <property type="molecule type" value="Genomic_DNA"/>
</dbReference>
<dbReference type="Gene3D" id="1.10.3730.10">
    <property type="entry name" value="ProC C-terminal domain-like"/>
    <property type="match status" value="1"/>
</dbReference>
<dbReference type="Pfam" id="PF03807">
    <property type="entry name" value="F420_oxidored"/>
    <property type="match status" value="1"/>
</dbReference>
<dbReference type="PROSITE" id="PS00521">
    <property type="entry name" value="P5CR"/>
    <property type="match status" value="1"/>
</dbReference>
<dbReference type="InterPro" id="IPR036291">
    <property type="entry name" value="NAD(P)-bd_dom_sf"/>
</dbReference>
<evidence type="ECO:0000313" key="7">
    <source>
        <dbReference type="EMBL" id="MFD0947322.1"/>
    </source>
</evidence>
<reference evidence="8" key="1">
    <citation type="journal article" date="2019" name="Int. J. Syst. Evol. Microbiol.">
        <title>The Global Catalogue of Microorganisms (GCM) 10K type strain sequencing project: providing services to taxonomists for standard genome sequencing and annotation.</title>
        <authorList>
            <consortium name="The Broad Institute Genomics Platform"/>
            <consortium name="The Broad Institute Genome Sequencing Center for Infectious Disease"/>
            <person name="Wu L."/>
            <person name="Ma J."/>
        </authorList>
    </citation>
    <scope>NUCLEOTIDE SEQUENCE [LARGE SCALE GENOMIC DNA]</scope>
    <source>
        <strain evidence="8">CCUG 62982</strain>
    </source>
</reference>
<comment type="catalytic activity">
    <reaction evidence="4">
        <text>L-proline + NADP(+) = (S)-1-pyrroline-5-carboxylate + NADPH + 2 H(+)</text>
        <dbReference type="Rhea" id="RHEA:14109"/>
        <dbReference type="ChEBI" id="CHEBI:15378"/>
        <dbReference type="ChEBI" id="CHEBI:17388"/>
        <dbReference type="ChEBI" id="CHEBI:57783"/>
        <dbReference type="ChEBI" id="CHEBI:58349"/>
        <dbReference type="ChEBI" id="CHEBI:60039"/>
        <dbReference type="EC" id="1.5.1.2"/>
    </reaction>
</comment>
<dbReference type="SUPFAM" id="SSF48179">
    <property type="entry name" value="6-phosphogluconate dehydrogenase C-terminal domain-like"/>
    <property type="match status" value="1"/>
</dbReference>
<protein>
    <recommendedName>
        <fullName evidence="4">Pyrroline-5-carboxylate reductase</fullName>
        <shortName evidence="4">P5C reductase</shortName>
        <shortName evidence="4">P5CR</shortName>
        <ecNumber evidence="4">1.5.1.2</ecNumber>
    </recommendedName>
    <alternativeName>
        <fullName evidence="4">PCA reductase</fullName>
    </alternativeName>
</protein>
<keyword evidence="8" id="KW-1185">Reference proteome</keyword>
<dbReference type="Gene3D" id="3.40.50.720">
    <property type="entry name" value="NAD(P)-binding Rossmann-like Domain"/>
    <property type="match status" value="1"/>
</dbReference>
<keyword evidence="4" id="KW-0641">Proline biosynthesis</keyword>
<dbReference type="InterPro" id="IPR000304">
    <property type="entry name" value="Pyrroline-COOH_reductase"/>
</dbReference>
<dbReference type="Pfam" id="PF14748">
    <property type="entry name" value="P5CR_dimer"/>
    <property type="match status" value="1"/>
</dbReference>
<name>A0ABW3H818_9SPHN</name>
<comment type="catalytic activity">
    <reaction evidence="4">
        <text>L-proline + NAD(+) = (S)-1-pyrroline-5-carboxylate + NADH + 2 H(+)</text>
        <dbReference type="Rhea" id="RHEA:14105"/>
        <dbReference type="ChEBI" id="CHEBI:15378"/>
        <dbReference type="ChEBI" id="CHEBI:17388"/>
        <dbReference type="ChEBI" id="CHEBI:57540"/>
        <dbReference type="ChEBI" id="CHEBI:57945"/>
        <dbReference type="ChEBI" id="CHEBI:60039"/>
        <dbReference type="EC" id="1.5.1.2"/>
    </reaction>
</comment>
<feature type="domain" description="Pyrroline-5-carboxylate reductase catalytic N-terminal" evidence="5">
    <location>
        <begin position="9"/>
        <end position="92"/>
    </location>
</feature>
<comment type="pathway">
    <text evidence="4">Amino-acid biosynthesis; L-proline biosynthesis; L-proline from L-glutamate 5-semialdehyde: step 1/1.</text>
</comment>
<gene>
    <name evidence="4" type="primary">proC</name>
    <name evidence="7" type="ORF">ACFQ1E_13310</name>
</gene>
<dbReference type="PANTHER" id="PTHR11645:SF0">
    <property type="entry name" value="PYRROLINE-5-CARBOXYLATE REDUCTASE 3"/>
    <property type="match status" value="1"/>
</dbReference>
<dbReference type="InterPro" id="IPR029036">
    <property type="entry name" value="P5CR_dimer"/>
</dbReference>
<accession>A0ABW3H818</accession>
<keyword evidence="4" id="KW-0028">Amino-acid biosynthesis</keyword>
<evidence type="ECO:0000259" key="5">
    <source>
        <dbReference type="Pfam" id="PF03807"/>
    </source>
</evidence>
<dbReference type="EC" id="1.5.1.2" evidence="4"/>
<proteinExistence type="inferred from homology"/>
<evidence type="ECO:0000256" key="4">
    <source>
        <dbReference type="HAMAP-Rule" id="MF_01925"/>
    </source>
</evidence>